<name>A0ABS9UA83_9BACL</name>
<dbReference type="InterPro" id="IPR050789">
    <property type="entry name" value="Diverse_Enzym_Activities"/>
</dbReference>
<sequence>MVREIVQQGISQQLYSGAVYSVWQNGIEQHSGAVGVSDRESKEEMTVEHLFDLASVTKLFTTTLILRHISYNRLKLEDTLATFQIGPQEISDISIRQLLMHRSGLVAWYPFYEDKMHGLNFEEVLQRLQILRPHSTHEVVYSDLNFMLLRTVCERIDSRSFEQQMYDILSELGDEDAFLGQATSTQLIVATEYGNQIEQKMCAERGLSNQHWRAQKKAIKGEVNDGNCHYFFNGISGHAGLFGSKDTLLKLGQLYLKGGDSLIDAELVKHVFWDEEGGRTLGFSKEGIFRNGIGHTGFTGTMLYIEPTSNLIIVLLTNRLHVDTPRDISEIRKKLIDSIH</sequence>
<dbReference type="InterPro" id="IPR012338">
    <property type="entry name" value="Beta-lactam/transpept-like"/>
</dbReference>
<protein>
    <submittedName>
        <fullName evidence="3">Beta-lactamase family protein</fullName>
    </submittedName>
</protein>
<evidence type="ECO:0000256" key="1">
    <source>
        <dbReference type="ARBA" id="ARBA00022801"/>
    </source>
</evidence>
<gene>
    <name evidence="3" type="ORF">LZ480_04995</name>
</gene>
<dbReference type="RefSeq" id="WP_241368274.1">
    <property type="nucleotide sequence ID" value="NZ_JAKZFC010000001.1"/>
</dbReference>
<reference evidence="3 4" key="1">
    <citation type="submission" date="2022-03" db="EMBL/GenBank/DDBJ databases">
        <authorList>
            <person name="Jo J.-H."/>
            <person name="Im W.-T."/>
        </authorList>
    </citation>
    <scope>NUCLEOTIDE SEQUENCE [LARGE SCALE GENOMIC DNA]</scope>
    <source>
        <strain evidence="3 4">MA9</strain>
    </source>
</reference>
<proteinExistence type="predicted"/>
<keyword evidence="4" id="KW-1185">Reference proteome</keyword>
<feature type="domain" description="Beta-lactamase-related" evidence="2">
    <location>
        <begin position="3"/>
        <end position="328"/>
    </location>
</feature>
<evidence type="ECO:0000313" key="3">
    <source>
        <dbReference type="EMBL" id="MCH7321243.1"/>
    </source>
</evidence>
<dbReference type="Gene3D" id="3.40.710.10">
    <property type="entry name" value="DD-peptidase/beta-lactamase superfamily"/>
    <property type="match status" value="1"/>
</dbReference>
<dbReference type="Pfam" id="PF00144">
    <property type="entry name" value="Beta-lactamase"/>
    <property type="match status" value="1"/>
</dbReference>
<dbReference type="InterPro" id="IPR001466">
    <property type="entry name" value="Beta-lactam-related"/>
</dbReference>
<comment type="caution">
    <text evidence="3">The sequence shown here is derived from an EMBL/GenBank/DDBJ whole genome shotgun (WGS) entry which is preliminary data.</text>
</comment>
<dbReference type="SUPFAM" id="SSF56601">
    <property type="entry name" value="beta-lactamase/transpeptidase-like"/>
    <property type="match status" value="1"/>
</dbReference>
<dbReference type="PANTHER" id="PTHR43283:SF11">
    <property type="entry name" value="BETA-LACTAMASE-RELATED DOMAIN-CONTAINING PROTEIN"/>
    <property type="match status" value="1"/>
</dbReference>
<dbReference type="EMBL" id="JAKZFC010000001">
    <property type="protein sequence ID" value="MCH7321243.1"/>
    <property type="molecule type" value="Genomic_DNA"/>
</dbReference>
<organism evidence="3 4">
    <name type="scientific">Solibacillus palustris</name>
    <dbReference type="NCBI Taxonomy" id="2908203"/>
    <lineage>
        <taxon>Bacteria</taxon>
        <taxon>Bacillati</taxon>
        <taxon>Bacillota</taxon>
        <taxon>Bacilli</taxon>
        <taxon>Bacillales</taxon>
        <taxon>Caryophanaceae</taxon>
        <taxon>Solibacillus</taxon>
    </lineage>
</organism>
<keyword evidence="1" id="KW-0378">Hydrolase</keyword>
<dbReference type="Proteomes" id="UP001316087">
    <property type="component" value="Unassembled WGS sequence"/>
</dbReference>
<evidence type="ECO:0000259" key="2">
    <source>
        <dbReference type="Pfam" id="PF00144"/>
    </source>
</evidence>
<accession>A0ABS9UA83</accession>
<dbReference type="PANTHER" id="PTHR43283">
    <property type="entry name" value="BETA-LACTAMASE-RELATED"/>
    <property type="match status" value="1"/>
</dbReference>
<evidence type="ECO:0000313" key="4">
    <source>
        <dbReference type="Proteomes" id="UP001316087"/>
    </source>
</evidence>